<dbReference type="InterPro" id="IPR027417">
    <property type="entry name" value="P-loop_NTPase"/>
</dbReference>
<keyword evidence="4" id="KW-0648">Protein biosynthesis</keyword>
<dbReference type="PANTHER" id="PTHR43381:SF5">
    <property type="entry name" value="TR-TYPE G DOMAIN-CONTAINING PROTEIN"/>
    <property type="match status" value="1"/>
</dbReference>
<reference evidence="7" key="1">
    <citation type="journal article" date="2014" name="Front. Microbiol.">
        <title>High frequency of phylogenetically diverse reductive dehalogenase-homologous genes in deep subseafloor sedimentary metagenomes.</title>
        <authorList>
            <person name="Kawai M."/>
            <person name="Futagami T."/>
            <person name="Toyoda A."/>
            <person name="Takaki Y."/>
            <person name="Nishi S."/>
            <person name="Hori S."/>
            <person name="Arai W."/>
            <person name="Tsubouchi T."/>
            <person name="Morono Y."/>
            <person name="Uchiyama I."/>
            <person name="Ito T."/>
            <person name="Fujiyama A."/>
            <person name="Inagaki F."/>
            <person name="Takami H."/>
        </authorList>
    </citation>
    <scope>NUCLEOTIDE SEQUENCE</scope>
    <source>
        <strain evidence="7">Expedition CK06-06</strain>
    </source>
</reference>
<dbReference type="InterPro" id="IPR015760">
    <property type="entry name" value="TIF_IF2"/>
</dbReference>
<evidence type="ECO:0000256" key="1">
    <source>
        <dbReference type="ARBA" id="ARBA00007733"/>
    </source>
</evidence>
<evidence type="ECO:0000256" key="4">
    <source>
        <dbReference type="ARBA" id="ARBA00022917"/>
    </source>
</evidence>
<dbReference type="SUPFAM" id="SSF52540">
    <property type="entry name" value="P-loop containing nucleoside triphosphate hydrolases"/>
    <property type="match status" value="1"/>
</dbReference>
<dbReference type="InterPro" id="IPR006847">
    <property type="entry name" value="IF2_N"/>
</dbReference>
<evidence type="ECO:0000259" key="6">
    <source>
        <dbReference type="PROSITE" id="PS51722"/>
    </source>
</evidence>
<comment type="similarity">
    <text evidence="1">Belongs to the TRAFAC class translation factor GTPase superfamily. Classic translation factor GTPase family. IF-2 subfamily.</text>
</comment>
<dbReference type="GO" id="GO:0005525">
    <property type="term" value="F:GTP binding"/>
    <property type="evidence" value="ECO:0007669"/>
    <property type="project" value="UniProtKB-KW"/>
</dbReference>
<dbReference type="GO" id="GO:0003924">
    <property type="term" value="F:GTPase activity"/>
    <property type="evidence" value="ECO:0007669"/>
    <property type="project" value="InterPro"/>
</dbReference>
<evidence type="ECO:0000256" key="2">
    <source>
        <dbReference type="ARBA" id="ARBA00022540"/>
    </source>
</evidence>
<keyword evidence="3" id="KW-0547">Nucleotide-binding</keyword>
<dbReference type="GO" id="GO:0003743">
    <property type="term" value="F:translation initiation factor activity"/>
    <property type="evidence" value="ECO:0007669"/>
    <property type="project" value="UniProtKB-KW"/>
</dbReference>
<keyword evidence="2" id="KW-0396">Initiation factor</keyword>
<dbReference type="AlphaFoldDB" id="X1G458"/>
<dbReference type="CDD" id="cd01887">
    <property type="entry name" value="IF2_eIF5B"/>
    <property type="match status" value="1"/>
</dbReference>
<organism evidence="7">
    <name type="scientific">marine sediment metagenome</name>
    <dbReference type="NCBI Taxonomy" id="412755"/>
    <lineage>
        <taxon>unclassified sequences</taxon>
        <taxon>metagenomes</taxon>
        <taxon>ecological metagenomes</taxon>
    </lineage>
</organism>
<gene>
    <name evidence="7" type="ORF">S03H2_24560</name>
</gene>
<dbReference type="InterPro" id="IPR005225">
    <property type="entry name" value="Small_GTP-bd"/>
</dbReference>
<dbReference type="NCBIfam" id="TIGR00231">
    <property type="entry name" value="small_GTP"/>
    <property type="match status" value="1"/>
</dbReference>
<comment type="caution">
    <text evidence="7">The sequence shown here is derived from an EMBL/GenBank/DDBJ whole genome shotgun (WGS) entry which is preliminary data.</text>
</comment>
<evidence type="ECO:0000256" key="5">
    <source>
        <dbReference type="ARBA" id="ARBA00023134"/>
    </source>
</evidence>
<sequence length="190" mass="20516">MNGQAMNGQEIKTIELPSSITVRDFANKIESSPIEVIKNLMANGVMANINQQIDFDTAAIVAAEMGYEAQLETLEDVREDEKGEIPLWRRIIADENPEDLDICPPVITILGHVDHGKTTLLDAIRNTDVAGGESGGITQHIGAYQVKHNDREITFLDTPGHAAFTAMRARGAQGADIVVLVVAADDGVMP</sequence>
<protein>
    <recommendedName>
        <fullName evidence="6">Tr-type G domain-containing protein</fullName>
    </recommendedName>
</protein>
<dbReference type="Pfam" id="PF00009">
    <property type="entry name" value="GTP_EFTU"/>
    <property type="match status" value="1"/>
</dbReference>
<dbReference type="InterPro" id="IPR000795">
    <property type="entry name" value="T_Tr_GTP-bd_dom"/>
</dbReference>
<dbReference type="Pfam" id="PF04760">
    <property type="entry name" value="IF2_N"/>
    <property type="match status" value="1"/>
</dbReference>
<proteinExistence type="inferred from homology"/>
<dbReference type="EMBL" id="BARU01013676">
    <property type="protein sequence ID" value="GAH39590.1"/>
    <property type="molecule type" value="Genomic_DNA"/>
</dbReference>
<feature type="domain" description="Tr-type G" evidence="6">
    <location>
        <begin position="102"/>
        <end position="190"/>
    </location>
</feature>
<dbReference type="PANTHER" id="PTHR43381">
    <property type="entry name" value="TRANSLATION INITIATION FACTOR IF-2-RELATED"/>
    <property type="match status" value="1"/>
</dbReference>
<dbReference type="PROSITE" id="PS51722">
    <property type="entry name" value="G_TR_2"/>
    <property type="match status" value="1"/>
</dbReference>
<keyword evidence="5" id="KW-0342">GTP-binding</keyword>
<name>X1G458_9ZZZZ</name>
<accession>X1G458</accession>
<evidence type="ECO:0000256" key="3">
    <source>
        <dbReference type="ARBA" id="ARBA00022741"/>
    </source>
</evidence>
<dbReference type="Gene3D" id="3.40.50.300">
    <property type="entry name" value="P-loop containing nucleotide triphosphate hydrolases"/>
    <property type="match status" value="1"/>
</dbReference>
<feature type="non-terminal residue" evidence="7">
    <location>
        <position position="190"/>
    </location>
</feature>
<evidence type="ECO:0000313" key="7">
    <source>
        <dbReference type="EMBL" id="GAH39590.1"/>
    </source>
</evidence>
<dbReference type="GO" id="GO:0005829">
    <property type="term" value="C:cytosol"/>
    <property type="evidence" value="ECO:0007669"/>
    <property type="project" value="TreeGrafter"/>
</dbReference>